<dbReference type="EMBL" id="BMAO01034493">
    <property type="protein sequence ID" value="GFQ96873.1"/>
    <property type="molecule type" value="Genomic_DNA"/>
</dbReference>
<organism evidence="1 2">
    <name type="scientific">Trichonephila clavata</name>
    <name type="common">Joro spider</name>
    <name type="synonym">Nephila clavata</name>
    <dbReference type="NCBI Taxonomy" id="2740835"/>
    <lineage>
        <taxon>Eukaryota</taxon>
        <taxon>Metazoa</taxon>
        <taxon>Ecdysozoa</taxon>
        <taxon>Arthropoda</taxon>
        <taxon>Chelicerata</taxon>
        <taxon>Arachnida</taxon>
        <taxon>Araneae</taxon>
        <taxon>Araneomorphae</taxon>
        <taxon>Entelegynae</taxon>
        <taxon>Araneoidea</taxon>
        <taxon>Nephilidae</taxon>
        <taxon>Trichonephila</taxon>
    </lineage>
</organism>
<dbReference type="AlphaFoldDB" id="A0A8X6L7P9"/>
<proteinExistence type="predicted"/>
<sequence>MDYCVACQRGAEDLDPLSLFFLAPSLLFRKKNDGRHVTYRVRELANFPIAWLEPMFANKAWISSLAVLSMSVWFEIQDFRLRARCFSKGSCAV</sequence>
<reference evidence="1" key="1">
    <citation type="submission" date="2020-07" db="EMBL/GenBank/DDBJ databases">
        <title>Multicomponent nature underlies the extraordinary mechanical properties of spider dragline silk.</title>
        <authorList>
            <person name="Kono N."/>
            <person name="Nakamura H."/>
            <person name="Mori M."/>
            <person name="Yoshida Y."/>
            <person name="Ohtoshi R."/>
            <person name="Malay A.D."/>
            <person name="Moran D.A.P."/>
            <person name="Tomita M."/>
            <person name="Numata K."/>
            <person name="Arakawa K."/>
        </authorList>
    </citation>
    <scope>NUCLEOTIDE SEQUENCE</scope>
</reference>
<keyword evidence="2" id="KW-1185">Reference proteome</keyword>
<evidence type="ECO:0000313" key="2">
    <source>
        <dbReference type="Proteomes" id="UP000887116"/>
    </source>
</evidence>
<accession>A0A8X6L7P9</accession>
<protein>
    <submittedName>
        <fullName evidence="1">Uncharacterized protein</fullName>
    </submittedName>
</protein>
<name>A0A8X6L7P9_TRICU</name>
<dbReference type="Proteomes" id="UP000887116">
    <property type="component" value="Unassembled WGS sequence"/>
</dbReference>
<gene>
    <name evidence="1" type="ORF">TNCT_395291</name>
</gene>
<evidence type="ECO:0000313" key="1">
    <source>
        <dbReference type="EMBL" id="GFQ96873.1"/>
    </source>
</evidence>
<comment type="caution">
    <text evidence="1">The sequence shown here is derived from an EMBL/GenBank/DDBJ whole genome shotgun (WGS) entry which is preliminary data.</text>
</comment>